<name>L8JGL0_9GAMM</name>
<accession>L8JGL0</accession>
<dbReference type="AlphaFoldDB" id="L8JGL0"/>
<dbReference type="Proteomes" id="UP000011134">
    <property type="component" value="Unassembled WGS sequence"/>
</dbReference>
<dbReference type="EMBL" id="AMZO01000001">
    <property type="protein sequence ID" value="ELR67955.1"/>
    <property type="molecule type" value="Genomic_DNA"/>
</dbReference>
<evidence type="ECO:0000313" key="1">
    <source>
        <dbReference type="EMBL" id="ELR67955.1"/>
    </source>
</evidence>
<comment type="caution">
    <text evidence="1">The sequence shown here is derived from an EMBL/GenBank/DDBJ whole genome shotgun (WGS) entry which is preliminary data.</text>
</comment>
<organism evidence="1 2">
    <name type="scientific">Photobacterium marinum</name>
    <dbReference type="NCBI Taxonomy" id="1056511"/>
    <lineage>
        <taxon>Bacteria</taxon>
        <taxon>Pseudomonadati</taxon>
        <taxon>Pseudomonadota</taxon>
        <taxon>Gammaproteobacteria</taxon>
        <taxon>Vibrionales</taxon>
        <taxon>Vibrionaceae</taxon>
        <taxon>Photobacterium</taxon>
    </lineage>
</organism>
<dbReference type="PATRIC" id="fig|1056511.3.peg.267"/>
<proteinExistence type="predicted"/>
<evidence type="ECO:0000313" key="2">
    <source>
        <dbReference type="Proteomes" id="UP000011134"/>
    </source>
</evidence>
<protein>
    <submittedName>
        <fullName evidence="1">Uncharacterized protein</fullName>
    </submittedName>
</protein>
<keyword evidence="2" id="KW-1185">Reference proteome</keyword>
<gene>
    <name evidence="1" type="ORF">C942_00263</name>
</gene>
<reference evidence="1 2" key="1">
    <citation type="submission" date="2012-12" db="EMBL/GenBank/DDBJ databases">
        <title>Genome Assembly of Photobacterium sp. AK15.</title>
        <authorList>
            <person name="Khatri I."/>
            <person name="Vaidya B."/>
            <person name="Srinivas T.N.R."/>
            <person name="Subramanian S."/>
            <person name="Pinnaka A."/>
        </authorList>
    </citation>
    <scope>NUCLEOTIDE SEQUENCE [LARGE SCALE GENOMIC DNA]</scope>
    <source>
        <strain evidence="1 2">AK15</strain>
    </source>
</reference>
<sequence>MDFLTEDEFEILTDRDESQSLKEEIYLDNLGGEVTSYFIFF</sequence>